<dbReference type="FunFam" id="1.20.81.30:FF:000001">
    <property type="entry name" value="Type II secretion system protein F"/>
    <property type="match status" value="2"/>
</dbReference>
<feature type="transmembrane region" description="Helical" evidence="10">
    <location>
        <begin position="166"/>
        <end position="189"/>
    </location>
</feature>
<keyword evidence="5" id="KW-0997">Cell inner membrane</keyword>
<name>A0A0C2CXB5_9BACT</name>
<evidence type="ECO:0000256" key="5">
    <source>
        <dbReference type="ARBA" id="ARBA00022519"/>
    </source>
</evidence>
<feature type="domain" description="Type II secretion system protein GspF" evidence="11">
    <location>
        <begin position="66"/>
        <end position="189"/>
    </location>
</feature>
<dbReference type="PANTHER" id="PTHR30012:SF7">
    <property type="entry name" value="PROTEIN TRANSPORT PROTEIN HOFC HOMOLOG"/>
    <property type="match status" value="1"/>
</dbReference>
<evidence type="ECO:0000313" key="13">
    <source>
        <dbReference type="Proteomes" id="UP000031599"/>
    </source>
</evidence>
<comment type="caution">
    <text evidence="12">The sequence shown here is derived from an EMBL/GenBank/DDBJ whole genome shotgun (WGS) entry which is preliminary data.</text>
</comment>
<keyword evidence="3 9" id="KW-0813">Transport</keyword>
<proteinExistence type="inferred from homology"/>
<dbReference type="GO" id="GO:0015628">
    <property type="term" value="P:protein secretion by the type II secretion system"/>
    <property type="evidence" value="ECO:0007669"/>
    <property type="project" value="TreeGrafter"/>
</dbReference>
<evidence type="ECO:0000256" key="10">
    <source>
        <dbReference type="SAM" id="Phobius"/>
    </source>
</evidence>
<protein>
    <submittedName>
        <fullName evidence="12">Type IV fimbrial assembly protein PilC</fullName>
    </submittedName>
</protein>
<comment type="subcellular location">
    <subcellularLocation>
        <location evidence="1">Cell inner membrane</location>
        <topology evidence="1">Multi-pass membrane protein</topology>
    </subcellularLocation>
    <subcellularLocation>
        <location evidence="9">Cell membrane</location>
        <topology evidence="9">Multi-pass membrane protein</topology>
    </subcellularLocation>
</comment>
<evidence type="ECO:0000256" key="1">
    <source>
        <dbReference type="ARBA" id="ARBA00004429"/>
    </source>
</evidence>
<dbReference type="EMBL" id="JMCC02000076">
    <property type="protein sequence ID" value="KIG14245.1"/>
    <property type="molecule type" value="Genomic_DNA"/>
</dbReference>
<evidence type="ECO:0000256" key="2">
    <source>
        <dbReference type="ARBA" id="ARBA00005745"/>
    </source>
</evidence>
<evidence type="ECO:0000256" key="9">
    <source>
        <dbReference type="RuleBase" id="RU003923"/>
    </source>
</evidence>
<dbReference type="PRINTS" id="PR00812">
    <property type="entry name" value="BCTERIALGSPF"/>
</dbReference>
<feature type="domain" description="Type II secretion system protein GspF" evidence="11">
    <location>
        <begin position="270"/>
        <end position="392"/>
    </location>
</feature>
<dbReference type="PROSITE" id="PS00874">
    <property type="entry name" value="T2SP_F"/>
    <property type="match status" value="1"/>
</dbReference>
<evidence type="ECO:0000256" key="4">
    <source>
        <dbReference type="ARBA" id="ARBA00022475"/>
    </source>
</evidence>
<evidence type="ECO:0000256" key="7">
    <source>
        <dbReference type="ARBA" id="ARBA00022989"/>
    </source>
</evidence>
<organism evidence="12 13">
    <name type="scientific">Enhygromyxa salina</name>
    <dbReference type="NCBI Taxonomy" id="215803"/>
    <lineage>
        <taxon>Bacteria</taxon>
        <taxon>Pseudomonadati</taxon>
        <taxon>Myxococcota</taxon>
        <taxon>Polyangia</taxon>
        <taxon>Nannocystales</taxon>
        <taxon>Nannocystaceae</taxon>
        <taxon>Enhygromyxa</taxon>
    </lineage>
</organism>
<feature type="transmembrane region" description="Helical" evidence="10">
    <location>
        <begin position="373"/>
        <end position="393"/>
    </location>
</feature>
<dbReference type="InterPro" id="IPR003004">
    <property type="entry name" value="GspF/PilC"/>
</dbReference>
<dbReference type="Gene3D" id="1.20.81.30">
    <property type="entry name" value="Type II secretion system (T2SS), domain F"/>
    <property type="match status" value="2"/>
</dbReference>
<dbReference type="InterPro" id="IPR042094">
    <property type="entry name" value="T2SS_GspF_sf"/>
</dbReference>
<dbReference type="Pfam" id="PF00482">
    <property type="entry name" value="T2SSF"/>
    <property type="match status" value="2"/>
</dbReference>
<dbReference type="GO" id="GO:0005886">
    <property type="term" value="C:plasma membrane"/>
    <property type="evidence" value="ECO:0007669"/>
    <property type="project" value="UniProtKB-SubCell"/>
</dbReference>
<dbReference type="RefSeq" id="WP_052554059.1">
    <property type="nucleotide sequence ID" value="NZ_JMCC02000076.1"/>
</dbReference>
<dbReference type="InterPro" id="IPR001992">
    <property type="entry name" value="T2SS_GspF/T4SS_PilC_CS"/>
</dbReference>
<evidence type="ECO:0000259" key="11">
    <source>
        <dbReference type="Pfam" id="PF00482"/>
    </source>
</evidence>
<keyword evidence="7 10" id="KW-1133">Transmembrane helix</keyword>
<feature type="transmembrane region" description="Helical" evidence="10">
    <location>
        <begin position="209"/>
        <end position="238"/>
    </location>
</feature>
<evidence type="ECO:0000256" key="8">
    <source>
        <dbReference type="ARBA" id="ARBA00023136"/>
    </source>
</evidence>
<evidence type="ECO:0000256" key="3">
    <source>
        <dbReference type="ARBA" id="ARBA00022448"/>
    </source>
</evidence>
<sequence length="401" mass="42771">MAAWIWEASTRAGEHRSGTMEADSENVVRDRLSAQGMVINSVKKKPVALKLPTLGSGVSLKDLVVFTRTFSTMVDAGLPLVQCLDMLSSQAENKHFGGILAKVKADVESGKSLSESMAKHPKVFDQLFSNLVAAGEAGGILDLIFRRMATYLEKSAKLARQVRGALVYPTAIVVVGVGVMIIMMTFVLPTFETMFKDLGAGSLPGPTRVVLGISHFITGNALILIPLVVAAGFGISAFKRTTQGRYMWDSMLLKLPIFGNVVRKGAVARFTRTLGTLLASGVPILDAMDIVARTAGNAVIQKGILYAREKVSEGKDIASPLLETGIFPPMVVQMIGVGEQTGAMDDMLQKIADFYEEEVDAAVAAMSAMLEPLILVFLGVGVGGMLIAMYLPIFDVAGGIK</sequence>
<dbReference type="Proteomes" id="UP000031599">
    <property type="component" value="Unassembled WGS sequence"/>
</dbReference>
<dbReference type="AlphaFoldDB" id="A0A0C2CXB5"/>
<dbReference type="InterPro" id="IPR018076">
    <property type="entry name" value="T2SS_GspF_dom"/>
</dbReference>
<comment type="similarity">
    <text evidence="2 9">Belongs to the GSP F family.</text>
</comment>
<reference evidence="12 13" key="1">
    <citation type="submission" date="2014-12" db="EMBL/GenBank/DDBJ databases">
        <title>Genome assembly of Enhygromyxa salina DSM 15201.</title>
        <authorList>
            <person name="Sharma G."/>
            <person name="Subramanian S."/>
        </authorList>
    </citation>
    <scope>NUCLEOTIDE SEQUENCE [LARGE SCALE GENOMIC DNA]</scope>
    <source>
        <strain evidence="12 13">DSM 15201</strain>
    </source>
</reference>
<evidence type="ECO:0000313" key="12">
    <source>
        <dbReference type="EMBL" id="KIG14245.1"/>
    </source>
</evidence>
<keyword evidence="6 9" id="KW-0812">Transmembrane</keyword>
<gene>
    <name evidence="12" type="ORF">DB30_06994</name>
</gene>
<evidence type="ECO:0000256" key="6">
    <source>
        <dbReference type="ARBA" id="ARBA00022692"/>
    </source>
</evidence>
<dbReference type="PANTHER" id="PTHR30012">
    <property type="entry name" value="GENERAL SECRETION PATHWAY PROTEIN"/>
    <property type="match status" value="1"/>
</dbReference>
<accession>A0A0C2CXB5</accession>
<keyword evidence="8 10" id="KW-0472">Membrane</keyword>
<keyword evidence="4" id="KW-1003">Cell membrane</keyword>